<organism evidence="6 7">
    <name type="scientific">Geomonas silvestris</name>
    <dbReference type="NCBI Taxonomy" id="2740184"/>
    <lineage>
        <taxon>Bacteria</taxon>
        <taxon>Pseudomonadati</taxon>
        <taxon>Thermodesulfobacteriota</taxon>
        <taxon>Desulfuromonadia</taxon>
        <taxon>Geobacterales</taxon>
        <taxon>Geobacteraceae</taxon>
        <taxon>Geomonas</taxon>
    </lineage>
</organism>
<dbReference type="GO" id="GO:0005524">
    <property type="term" value="F:ATP binding"/>
    <property type="evidence" value="ECO:0007669"/>
    <property type="project" value="UniProtKB-KW"/>
</dbReference>
<dbReference type="InterPro" id="IPR003439">
    <property type="entry name" value="ABC_transporter-like_ATP-bd"/>
</dbReference>
<dbReference type="InterPro" id="IPR017911">
    <property type="entry name" value="MacB-like_ATP-bd"/>
</dbReference>
<reference evidence="7" key="1">
    <citation type="submission" date="2020-06" db="EMBL/GenBank/DDBJ databases">
        <title>Draft genomic sequence of Geomonas sp. Red330.</title>
        <authorList>
            <person name="Itoh H."/>
            <person name="Zhenxing X."/>
            <person name="Ushijima N."/>
            <person name="Masuda Y."/>
            <person name="Shiratori Y."/>
            <person name="Senoo K."/>
        </authorList>
    </citation>
    <scope>NUCLEOTIDE SEQUENCE [LARGE SCALE GENOMIC DNA]</scope>
    <source>
        <strain evidence="7">Red330</strain>
    </source>
</reference>
<dbReference type="PANTHER" id="PTHR24220:SF86">
    <property type="entry name" value="ABC TRANSPORTER ABCH.1"/>
    <property type="match status" value="1"/>
</dbReference>
<dbReference type="GO" id="GO:0005886">
    <property type="term" value="C:plasma membrane"/>
    <property type="evidence" value="ECO:0007669"/>
    <property type="project" value="TreeGrafter"/>
</dbReference>
<accession>A0A6V8MJB7</accession>
<evidence type="ECO:0000259" key="5">
    <source>
        <dbReference type="PROSITE" id="PS50893"/>
    </source>
</evidence>
<comment type="caution">
    <text evidence="6">The sequence shown here is derived from an EMBL/GenBank/DDBJ whole genome shotgun (WGS) entry which is preliminary data.</text>
</comment>
<dbReference type="InterPro" id="IPR015854">
    <property type="entry name" value="ABC_transpr_LolD-like"/>
</dbReference>
<comment type="similarity">
    <text evidence="4">Belongs to the ABC transporter superfamily. Macrolide exporter (TC 3.A.1.122) family.</text>
</comment>
<dbReference type="Pfam" id="PF00005">
    <property type="entry name" value="ABC_tran"/>
    <property type="match status" value="1"/>
</dbReference>
<sequence>MAEVVRLEEVAKVYTMGEEKVEALKDVSFSVVPGEFVSIMGASGSGKSTCMNILGCLDVPTRGAYLLDGVNVGELTGNQLAEVRNKKLGFVFQGFNLLARTTARENVELPLVYAQLPAGRRRSLALDALARVGLAGREAHFPNQLSGGQQQRVAIARALVNRPSIILADEPTGNLDSKTTVEIMGIFQELNRQGITIVMVTHEPEVAAFTGRQIVFRDGRIVSDTRNEAALENAAAEGGNP</sequence>
<dbReference type="PROSITE" id="PS50893">
    <property type="entry name" value="ABC_TRANSPORTER_2"/>
    <property type="match status" value="1"/>
</dbReference>
<proteinExistence type="inferred from homology"/>
<feature type="domain" description="ABC transporter" evidence="5">
    <location>
        <begin position="5"/>
        <end position="241"/>
    </location>
</feature>
<dbReference type="AlphaFoldDB" id="A0A6V8MJB7"/>
<dbReference type="InterPro" id="IPR017871">
    <property type="entry name" value="ABC_transporter-like_CS"/>
</dbReference>
<keyword evidence="2" id="KW-0547">Nucleotide-binding</keyword>
<evidence type="ECO:0000256" key="4">
    <source>
        <dbReference type="ARBA" id="ARBA00038388"/>
    </source>
</evidence>
<dbReference type="GO" id="GO:0022857">
    <property type="term" value="F:transmembrane transporter activity"/>
    <property type="evidence" value="ECO:0007669"/>
    <property type="project" value="TreeGrafter"/>
</dbReference>
<evidence type="ECO:0000313" key="7">
    <source>
        <dbReference type="Proteomes" id="UP000556026"/>
    </source>
</evidence>
<dbReference type="Proteomes" id="UP000556026">
    <property type="component" value="Unassembled WGS sequence"/>
</dbReference>
<keyword evidence="3 6" id="KW-0067">ATP-binding</keyword>
<evidence type="ECO:0000256" key="3">
    <source>
        <dbReference type="ARBA" id="ARBA00022840"/>
    </source>
</evidence>
<dbReference type="InterPro" id="IPR027417">
    <property type="entry name" value="P-loop_NTPase"/>
</dbReference>
<dbReference type="GO" id="GO:0098796">
    <property type="term" value="C:membrane protein complex"/>
    <property type="evidence" value="ECO:0007669"/>
    <property type="project" value="UniProtKB-ARBA"/>
</dbReference>
<dbReference type="SUPFAM" id="SSF52540">
    <property type="entry name" value="P-loop containing nucleoside triphosphate hydrolases"/>
    <property type="match status" value="1"/>
</dbReference>
<dbReference type="InterPro" id="IPR003593">
    <property type="entry name" value="AAA+_ATPase"/>
</dbReference>
<evidence type="ECO:0000256" key="1">
    <source>
        <dbReference type="ARBA" id="ARBA00022448"/>
    </source>
</evidence>
<evidence type="ECO:0000256" key="2">
    <source>
        <dbReference type="ARBA" id="ARBA00022741"/>
    </source>
</evidence>
<dbReference type="EMBL" id="BLXX01000006">
    <property type="protein sequence ID" value="GFO60047.1"/>
    <property type="molecule type" value="Genomic_DNA"/>
</dbReference>
<dbReference type="CDD" id="cd03255">
    <property type="entry name" value="ABC_MJ0796_LolCDE_FtsE"/>
    <property type="match status" value="1"/>
</dbReference>
<protein>
    <submittedName>
        <fullName evidence="6">ABC transporter ATP-binding protein</fullName>
    </submittedName>
</protein>
<dbReference type="PROSITE" id="PS00211">
    <property type="entry name" value="ABC_TRANSPORTER_1"/>
    <property type="match status" value="1"/>
</dbReference>
<dbReference type="RefSeq" id="WP_281380032.1">
    <property type="nucleotide sequence ID" value="NZ_BLXX01000006.1"/>
</dbReference>
<dbReference type="Gene3D" id="3.40.50.300">
    <property type="entry name" value="P-loop containing nucleotide triphosphate hydrolases"/>
    <property type="match status" value="1"/>
</dbReference>
<keyword evidence="1" id="KW-0813">Transport</keyword>
<gene>
    <name evidence="6" type="ORF">GMST_23720</name>
</gene>
<dbReference type="FunFam" id="3.40.50.300:FF:000032">
    <property type="entry name" value="Export ABC transporter ATP-binding protein"/>
    <property type="match status" value="1"/>
</dbReference>
<dbReference type="PANTHER" id="PTHR24220">
    <property type="entry name" value="IMPORT ATP-BINDING PROTEIN"/>
    <property type="match status" value="1"/>
</dbReference>
<evidence type="ECO:0000313" key="6">
    <source>
        <dbReference type="EMBL" id="GFO60047.1"/>
    </source>
</evidence>
<dbReference type="SMART" id="SM00382">
    <property type="entry name" value="AAA"/>
    <property type="match status" value="1"/>
</dbReference>
<keyword evidence="7" id="KW-1185">Reference proteome</keyword>
<dbReference type="GO" id="GO:0016887">
    <property type="term" value="F:ATP hydrolysis activity"/>
    <property type="evidence" value="ECO:0007669"/>
    <property type="project" value="InterPro"/>
</dbReference>
<name>A0A6V8MJB7_9BACT</name>